<evidence type="ECO:0000313" key="2">
    <source>
        <dbReference type="Proteomes" id="UP000584931"/>
    </source>
</evidence>
<accession>A0A7Y9XFP3</accession>
<dbReference type="EMBL" id="JACCHL010000001">
    <property type="protein sequence ID" value="NYH54854.1"/>
    <property type="molecule type" value="Genomic_DNA"/>
</dbReference>
<dbReference type="RefSeq" id="WP_179811148.1">
    <property type="nucleotide sequence ID" value="NZ_JACCHL010000001.1"/>
</dbReference>
<evidence type="ECO:0000313" key="1">
    <source>
        <dbReference type="EMBL" id="NYH54854.1"/>
    </source>
</evidence>
<proteinExistence type="predicted"/>
<sequence>MKGKWLGFGKDLTVDSGEWDLTWLDHASSHRTIREYHMKL</sequence>
<comment type="caution">
    <text evidence="1">The sequence shown here is derived from an EMBL/GenBank/DDBJ whole genome shotgun (WGS) entry which is preliminary data.</text>
</comment>
<gene>
    <name evidence="1" type="ORF">HNR06_004443</name>
</gene>
<dbReference type="AlphaFoldDB" id="A0A7Y9XFP3"/>
<protein>
    <submittedName>
        <fullName evidence="1">Uncharacterized protein</fullName>
    </submittedName>
</protein>
<reference evidence="1 2" key="1">
    <citation type="submission" date="2020-07" db="EMBL/GenBank/DDBJ databases">
        <title>Sequencing the genomes of 1000 actinobacteria strains.</title>
        <authorList>
            <person name="Klenk H.-P."/>
        </authorList>
    </citation>
    <scope>NUCLEOTIDE SEQUENCE [LARGE SCALE GENOMIC DNA]</scope>
    <source>
        <strain evidence="1 2">DSM 45278</strain>
    </source>
</reference>
<organism evidence="1 2">
    <name type="scientific">Nocardiopsis sinuspersici</name>
    <dbReference type="NCBI Taxonomy" id="501010"/>
    <lineage>
        <taxon>Bacteria</taxon>
        <taxon>Bacillati</taxon>
        <taxon>Actinomycetota</taxon>
        <taxon>Actinomycetes</taxon>
        <taxon>Streptosporangiales</taxon>
        <taxon>Nocardiopsidaceae</taxon>
        <taxon>Nocardiopsis</taxon>
    </lineage>
</organism>
<dbReference type="Proteomes" id="UP000584931">
    <property type="component" value="Unassembled WGS sequence"/>
</dbReference>
<name>A0A7Y9XFP3_9ACTN</name>